<evidence type="ECO:0000313" key="1">
    <source>
        <dbReference type="EMBL" id="CAK5083792.1"/>
    </source>
</evidence>
<dbReference type="EMBL" id="CAVMJV010000052">
    <property type="protein sequence ID" value="CAK5083792.1"/>
    <property type="molecule type" value="Genomic_DNA"/>
</dbReference>
<organism evidence="1 2">
    <name type="scientific">Meloidogyne enterolobii</name>
    <name type="common">Root-knot nematode worm</name>
    <name type="synonym">Meloidogyne mayaguensis</name>
    <dbReference type="NCBI Taxonomy" id="390850"/>
    <lineage>
        <taxon>Eukaryota</taxon>
        <taxon>Metazoa</taxon>
        <taxon>Ecdysozoa</taxon>
        <taxon>Nematoda</taxon>
        <taxon>Chromadorea</taxon>
        <taxon>Rhabditida</taxon>
        <taxon>Tylenchina</taxon>
        <taxon>Tylenchomorpha</taxon>
        <taxon>Tylenchoidea</taxon>
        <taxon>Meloidogynidae</taxon>
        <taxon>Meloidogyninae</taxon>
        <taxon>Meloidogyne</taxon>
    </lineage>
</organism>
<reference evidence="1" key="1">
    <citation type="submission" date="2023-11" db="EMBL/GenBank/DDBJ databases">
        <authorList>
            <person name="Poullet M."/>
        </authorList>
    </citation>
    <scope>NUCLEOTIDE SEQUENCE</scope>
    <source>
        <strain evidence="1">E1834</strain>
    </source>
</reference>
<name>A0ACB0ZXC0_MELEN</name>
<proteinExistence type="predicted"/>
<dbReference type="Proteomes" id="UP001497535">
    <property type="component" value="Unassembled WGS sequence"/>
</dbReference>
<sequence length="66" mass="7744">MAIKFLLNSNAKNCFLANLPQVLLLILQKSRQVSLYSHHHLLPLLVLLLFHHTNQNLLIHYIYRIS</sequence>
<comment type="caution">
    <text evidence="1">The sequence shown here is derived from an EMBL/GenBank/DDBJ whole genome shotgun (WGS) entry which is preliminary data.</text>
</comment>
<evidence type="ECO:0000313" key="2">
    <source>
        <dbReference type="Proteomes" id="UP001497535"/>
    </source>
</evidence>
<keyword evidence="2" id="KW-1185">Reference proteome</keyword>
<gene>
    <name evidence="1" type="ORF">MENTE1834_LOCUS31154</name>
</gene>
<accession>A0ACB0ZXC0</accession>
<protein>
    <submittedName>
        <fullName evidence="1">Uncharacterized protein</fullName>
    </submittedName>
</protein>